<sequence length="204" mass="23610">MYIAIAGNIGCGKTSLTKILSERTGAKAYFEESDNPYIGDFYDDMNRWSFNLQIYFLGQRIRQAKEILATGSDLIQDRTIYEDAYIFAANLHESGLMTTRDYNTYLKIFDLATGLIARPDLLIYLKASVPTLIHQIRKRGRAYEMSIQEEYLERLNRKYEEWIGRNYDGEILTIDVDHTDFIADPSSLDDLVLRIGSFKNTEKE</sequence>
<dbReference type="RefSeq" id="WP_055202901.1">
    <property type="nucleotide sequence ID" value="NZ_JACOOK010000002.1"/>
</dbReference>
<keyword evidence="2" id="KW-0418">Kinase</keyword>
<comment type="caution">
    <text evidence="2">The sequence shown here is derived from an EMBL/GenBank/DDBJ whole genome shotgun (WGS) entry which is preliminary data.</text>
</comment>
<protein>
    <submittedName>
        <fullName evidence="2">Deoxynucleoside kinase</fullName>
    </submittedName>
</protein>
<dbReference type="InterPro" id="IPR027417">
    <property type="entry name" value="P-loop_NTPase"/>
</dbReference>
<dbReference type="PANTHER" id="PTHR10513">
    <property type="entry name" value="DEOXYNUCLEOSIDE KINASE"/>
    <property type="match status" value="1"/>
</dbReference>
<dbReference type="CDD" id="cd01673">
    <property type="entry name" value="dNK"/>
    <property type="match status" value="1"/>
</dbReference>
<dbReference type="InterPro" id="IPR002624">
    <property type="entry name" value="DCK/DGK"/>
</dbReference>
<dbReference type="PIRSF" id="PIRSF000705">
    <property type="entry name" value="DNK"/>
    <property type="match status" value="1"/>
</dbReference>
<proteinExistence type="predicted"/>
<dbReference type="EMBL" id="JACOOK010000002">
    <property type="protein sequence ID" value="MBC5616353.1"/>
    <property type="molecule type" value="Genomic_DNA"/>
</dbReference>
<dbReference type="Gene3D" id="3.40.50.300">
    <property type="entry name" value="P-loop containing nucleotide triphosphate hydrolases"/>
    <property type="match status" value="1"/>
</dbReference>
<keyword evidence="3" id="KW-1185">Reference proteome</keyword>
<dbReference type="InterPro" id="IPR050566">
    <property type="entry name" value="Deoxyribonucleoside_kinase"/>
</dbReference>
<gene>
    <name evidence="2" type="ORF">H8S08_04865</name>
</gene>
<dbReference type="Proteomes" id="UP000636891">
    <property type="component" value="Unassembled WGS sequence"/>
</dbReference>
<feature type="domain" description="Deoxynucleoside kinase" evidence="1">
    <location>
        <begin position="3"/>
        <end position="196"/>
    </location>
</feature>
<evidence type="ECO:0000259" key="1">
    <source>
        <dbReference type="Pfam" id="PF01712"/>
    </source>
</evidence>
<dbReference type="SUPFAM" id="SSF52540">
    <property type="entry name" value="P-loop containing nucleoside triphosphate hydrolases"/>
    <property type="match status" value="1"/>
</dbReference>
<reference evidence="2 3" key="1">
    <citation type="submission" date="2020-08" db="EMBL/GenBank/DDBJ databases">
        <title>Genome public.</title>
        <authorList>
            <person name="Liu C."/>
            <person name="Sun Q."/>
        </authorList>
    </citation>
    <scope>NUCLEOTIDE SEQUENCE [LARGE SCALE GENOMIC DNA]</scope>
    <source>
        <strain evidence="2 3">New-7</strain>
    </source>
</reference>
<dbReference type="GO" id="GO:0016301">
    <property type="term" value="F:kinase activity"/>
    <property type="evidence" value="ECO:0007669"/>
    <property type="project" value="UniProtKB-KW"/>
</dbReference>
<evidence type="ECO:0000313" key="3">
    <source>
        <dbReference type="Proteomes" id="UP000636891"/>
    </source>
</evidence>
<accession>A0ABR7CL21</accession>
<evidence type="ECO:0000313" key="2">
    <source>
        <dbReference type="EMBL" id="MBC5616353.1"/>
    </source>
</evidence>
<dbReference type="PANTHER" id="PTHR10513:SF35">
    <property type="entry name" value="DEOXYADENOSINE KINASE"/>
    <property type="match status" value="1"/>
</dbReference>
<organism evidence="2 3">
    <name type="scientific">Alistipes hominis</name>
    <dbReference type="NCBI Taxonomy" id="2763015"/>
    <lineage>
        <taxon>Bacteria</taxon>
        <taxon>Pseudomonadati</taxon>
        <taxon>Bacteroidota</taxon>
        <taxon>Bacteroidia</taxon>
        <taxon>Bacteroidales</taxon>
        <taxon>Rikenellaceae</taxon>
        <taxon>Alistipes</taxon>
    </lineage>
</organism>
<dbReference type="InterPro" id="IPR031314">
    <property type="entry name" value="DNK_dom"/>
</dbReference>
<dbReference type="Pfam" id="PF01712">
    <property type="entry name" value="dNK"/>
    <property type="match status" value="1"/>
</dbReference>
<name>A0ABR7CL21_9BACT</name>
<keyword evidence="2" id="KW-0808">Transferase</keyword>